<sequence length="40" mass="4678">MKRAVRQMNSQHGSVIYRPIVGISFRKLYIRKGIAIAMWT</sequence>
<accession>A0A563VYZ1</accession>
<dbReference type="EMBL" id="CAACVJ010000424">
    <property type="protein sequence ID" value="VEP16682.1"/>
    <property type="molecule type" value="Genomic_DNA"/>
</dbReference>
<proteinExistence type="predicted"/>
<keyword evidence="2" id="KW-1185">Reference proteome</keyword>
<organism evidence="1 2">
    <name type="scientific">Hyella patelloides LEGE 07179</name>
    <dbReference type="NCBI Taxonomy" id="945734"/>
    <lineage>
        <taxon>Bacteria</taxon>
        <taxon>Bacillati</taxon>
        <taxon>Cyanobacteriota</taxon>
        <taxon>Cyanophyceae</taxon>
        <taxon>Pleurocapsales</taxon>
        <taxon>Hyellaceae</taxon>
        <taxon>Hyella</taxon>
    </lineage>
</organism>
<name>A0A563VYZ1_9CYAN</name>
<evidence type="ECO:0000313" key="2">
    <source>
        <dbReference type="Proteomes" id="UP000320055"/>
    </source>
</evidence>
<dbReference type="Proteomes" id="UP000320055">
    <property type="component" value="Unassembled WGS sequence"/>
</dbReference>
<reference evidence="1 2" key="1">
    <citation type="submission" date="2019-01" db="EMBL/GenBank/DDBJ databases">
        <authorList>
            <person name="Brito A."/>
        </authorList>
    </citation>
    <scope>NUCLEOTIDE SEQUENCE [LARGE SCALE GENOMIC DNA]</scope>
    <source>
        <strain evidence="1">1</strain>
    </source>
</reference>
<dbReference type="AlphaFoldDB" id="A0A563VYZ1"/>
<gene>
    <name evidence="1" type="ORF">H1P_4800004</name>
</gene>
<protein>
    <submittedName>
        <fullName evidence="1">Uncharacterized protein</fullName>
    </submittedName>
</protein>
<evidence type="ECO:0000313" key="1">
    <source>
        <dbReference type="EMBL" id="VEP16682.1"/>
    </source>
</evidence>